<sequence length="159" mass="16712">MGQGPQIESSETGPGKFNLPETMRVPGTPPVTPKRAHPVPSPSPPPATPKSPPHHHVTPQPSPPKRRSVPPAALVGKPHAGKKKRAQVAGLTEATNAGGIAPGGRRASGRTKKQVDHGGIKLLAGGQRSPQGRKHLYVYEGGDENHLIAEPPSKRRRGE</sequence>
<accession>A0A4Y7SC31</accession>
<reference evidence="2 3" key="1">
    <citation type="journal article" date="2019" name="Nat. Ecol. Evol.">
        <title>Megaphylogeny resolves global patterns of mushroom evolution.</title>
        <authorList>
            <person name="Varga T."/>
            <person name="Krizsan K."/>
            <person name="Foldi C."/>
            <person name="Dima B."/>
            <person name="Sanchez-Garcia M."/>
            <person name="Sanchez-Ramirez S."/>
            <person name="Szollosi G.J."/>
            <person name="Szarkandi J.G."/>
            <person name="Papp V."/>
            <person name="Albert L."/>
            <person name="Andreopoulos W."/>
            <person name="Angelini C."/>
            <person name="Antonin V."/>
            <person name="Barry K.W."/>
            <person name="Bougher N.L."/>
            <person name="Buchanan P."/>
            <person name="Buyck B."/>
            <person name="Bense V."/>
            <person name="Catcheside P."/>
            <person name="Chovatia M."/>
            <person name="Cooper J."/>
            <person name="Damon W."/>
            <person name="Desjardin D."/>
            <person name="Finy P."/>
            <person name="Geml J."/>
            <person name="Haridas S."/>
            <person name="Hughes K."/>
            <person name="Justo A."/>
            <person name="Karasinski D."/>
            <person name="Kautmanova I."/>
            <person name="Kiss B."/>
            <person name="Kocsube S."/>
            <person name="Kotiranta H."/>
            <person name="LaButti K.M."/>
            <person name="Lechner B.E."/>
            <person name="Liimatainen K."/>
            <person name="Lipzen A."/>
            <person name="Lukacs Z."/>
            <person name="Mihaltcheva S."/>
            <person name="Morgado L.N."/>
            <person name="Niskanen T."/>
            <person name="Noordeloos M.E."/>
            <person name="Ohm R.A."/>
            <person name="Ortiz-Santana B."/>
            <person name="Ovrebo C."/>
            <person name="Racz N."/>
            <person name="Riley R."/>
            <person name="Savchenko A."/>
            <person name="Shiryaev A."/>
            <person name="Soop K."/>
            <person name="Spirin V."/>
            <person name="Szebenyi C."/>
            <person name="Tomsovsky M."/>
            <person name="Tulloss R.E."/>
            <person name="Uehling J."/>
            <person name="Grigoriev I.V."/>
            <person name="Vagvolgyi C."/>
            <person name="Papp T."/>
            <person name="Martin F.M."/>
            <person name="Miettinen O."/>
            <person name="Hibbett D.S."/>
            <person name="Nagy L.G."/>
        </authorList>
    </citation>
    <scope>NUCLEOTIDE SEQUENCE [LARGE SCALE GENOMIC DNA]</scope>
    <source>
        <strain evidence="2 3">FP101781</strain>
    </source>
</reference>
<feature type="region of interest" description="Disordered" evidence="1">
    <location>
        <begin position="1"/>
        <end position="159"/>
    </location>
</feature>
<keyword evidence="3" id="KW-1185">Reference proteome</keyword>
<protein>
    <submittedName>
        <fullName evidence="2">Uncharacterized protein</fullName>
    </submittedName>
</protein>
<comment type="caution">
    <text evidence="2">The sequence shown here is derived from an EMBL/GenBank/DDBJ whole genome shotgun (WGS) entry which is preliminary data.</text>
</comment>
<evidence type="ECO:0000256" key="1">
    <source>
        <dbReference type="SAM" id="MobiDB-lite"/>
    </source>
</evidence>
<dbReference type="EMBL" id="QPFP01000202">
    <property type="protein sequence ID" value="TEB19230.1"/>
    <property type="molecule type" value="Genomic_DNA"/>
</dbReference>
<gene>
    <name evidence="2" type="ORF">FA13DRAFT_1698117</name>
</gene>
<evidence type="ECO:0000313" key="2">
    <source>
        <dbReference type="EMBL" id="TEB19230.1"/>
    </source>
</evidence>
<feature type="compositionally biased region" description="Polar residues" evidence="1">
    <location>
        <begin position="1"/>
        <end position="12"/>
    </location>
</feature>
<evidence type="ECO:0000313" key="3">
    <source>
        <dbReference type="Proteomes" id="UP000298030"/>
    </source>
</evidence>
<feature type="compositionally biased region" description="Pro residues" evidence="1">
    <location>
        <begin position="39"/>
        <end position="51"/>
    </location>
</feature>
<dbReference type="Proteomes" id="UP000298030">
    <property type="component" value="Unassembled WGS sequence"/>
</dbReference>
<proteinExistence type="predicted"/>
<organism evidence="2 3">
    <name type="scientific">Coprinellus micaceus</name>
    <name type="common">Glistening ink-cap mushroom</name>
    <name type="synonym">Coprinus micaceus</name>
    <dbReference type="NCBI Taxonomy" id="71717"/>
    <lineage>
        <taxon>Eukaryota</taxon>
        <taxon>Fungi</taxon>
        <taxon>Dikarya</taxon>
        <taxon>Basidiomycota</taxon>
        <taxon>Agaricomycotina</taxon>
        <taxon>Agaricomycetes</taxon>
        <taxon>Agaricomycetidae</taxon>
        <taxon>Agaricales</taxon>
        <taxon>Agaricineae</taxon>
        <taxon>Psathyrellaceae</taxon>
        <taxon>Coprinellus</taxon>
    </lineage>
</organism>
<dbReference type="AlphaFoldDB" id="A0A4Y7SC31"/>
<name>A0A4Y7SC31_COPMI</name>